<dbReference type="AlphaFoldDB" id="A0A1Y0ZGK6"/>
<protein>
    <submittedName>
        <fullName evidence="2">Uncharacterized protein</fullName>
    </submittedName>
</protein>
<gene>
    <name evidence="2" type="ORF">Maq22A_c27895</name>
</gene>
<dbReference type="KEGG" id="maqu:Maq22A_c27895"/>
<dbReference type="STRING" id="270351.Maq22A_c27895"/>
<proteinExistence type="predicted"/>
<name>A0A1Y0ZGK6_9HYPH</name>
<organism evidence="2 3">
    <name type="scientific">Methylobacterium aquaticum</name>
    <dbReference type="NCBI Taxonomy" id="270351"/>
    <lineage>
        <taxon>Bacteria</taxon>
        <taxon>Pseudomonadati</taxon>
        <taxon>Pseudomonadota</taxon>
        <taxon>Alphaproteobacteria</taxon>
        <taxon>Hyphomicrobiales</taxon>
        <taxon>Methylobacteriaceae</taxon>
        <taxon>Methylobacterium</taxon>
    </lineage>
</organism>
<accession>A0A1Y0ZGK6</accession>
<evidence type="ECO:0000313" key="3">
    <source>
        <dbReference type="Proteomes" id="UP000061432"/>
    </source>
</evidence>
<dbReference type="EMBL" id="AP014704">
    <property type="protein sequence ID" value="BAR47085.1"/>
    <property type="molecule type" value="Genomic_DNA"/>
</dbReference>
<evidence type="ECO:0000256" key="1">
    <source>
        <dbReference type="SAM" id="MobiDB-lite"/>
    </source>
</evidence>
<feature type="compositionally biased region" description="Low complexity" evidence="1">
    <location>
        <begin position="32"/>
        <end position="43"/>
    </location>
</feature>
<evidence type="ECO:0000313" key="2">
    <source>
        <dbReference type="EMBL" id="BAR47085.1"/>
    </source>
</evidence>
<reference evidence="2 3" key="1">
    <citation type="journal article" date="2015" name="Genome Announc.">
        <title>Complete Genome Sequence of Methylobacterium aquaticum Strain 22A, Isolated from Racomitrium japonicum Moss.</title>
        <authorList>
            <person name="Tani A."/>
            <person name="Ogura Y."/>
            <person name="Hayashi T."/>
            <person name="Kimbara K."/>
        </authorList>
    </citation>
    <scope>NUCLEOTIDE SEQUENCE [LARGE SCALE GENOMIC DNA]</scope>
    <source>
        <strain evidence="2 3">MA-22A</strain>
    </source>
</reference>
<reference evidence="3" key="2">
    <citation type="submission" date="2015-01" db="EMBL/GenBank/DDBJ databases">
        <title>Complete genome sequence of Methylobacterium aquaticum strain 22A.</title>
        <authorList>
            <person name="Tani A."/>
            <person name="Ogura Y."/>
            <person name="Hayashi T."/>
        </authorList>
    </citation>
    <scope>NUCLEOTIDE SEQUENCE [LARGE SCALE GENOMIC DNA]</scope>
    <source>
        <strain evidence="3">MA-22A</strain>
    </source>
</reference>
<dbReference type="Proteomes" id="UP000061432">
    <property type="component" value="Chromosome"/>
</dbReference>
<sequence length="75" mass="7599">MALARFSSGGATIAGGVRPVRTQCAGNLRRCSGGSSNNGKFGSVPAPPMGSMKRSSRAQPPALPLQEIVTDLACP</sequence>
<feature type="region of interest" description="Disordered" evidence="1">
    <location>
        <begin position="28"/>
        <end position="75"/>
    </location>
</feature>